<keyword evidence="4" id="KW-1185">Reference proteome</keyword>
<evidence type="ECO:0008006" key="5">
    <source>
        <dbReference type="Google" id="ProtNLM"/>
    </source>
</evidence>
<sequence length="657" mass="71848">MYSHHLHVHGCCLGASWTRSSGSSGSPLQELSASGRRSTVGGGDVAGQQQLVLVSSRKLFAPESSFLRCSASSTTSSSGAPSSSSPPPPPAPVVSDNAKKIRSRTQKIMEKLVGTAGGNQAAGGAGGASSYEALKKLDQQWLQMRSMTTTTQGPWRGAESSSAAGMMMMATRKNKRRQEEEQVFDAVVCGGTLGVFLATALALKGMKVAIVERGPLRGRVQEWNVSRKELRELVKMGVLTDAELEDVIAVEFNPSRVGFDGGTEVWVKDILNLGVSPEKLIATCKKRFLGAGGVVLEGMGVSKVNVFDDAAVVLLDDGTTLVSRLILDVMGNSSPIVRQIRWGQRPDGVCLVVGTCARGFENNSTSDLIYTRTPVTQVGSSKTQYFWEAFPAGSGPRDRTTYMFTYLDATPNRPSLEQMLEDYWDLMPPYQGIKLEDVEILRVLFGLFPTYRSSPLPAAFDRILQVGDASGIQSPISFGGFAAITRHLSRLSSGLMDALESDLLDKENLTLLNPYLPNLSGVWMYQRAMSVQLDINPSPDFINNLLSINFQCMEKLGDPVIRPFLQDVIQFVPQAKLLISIMVNKPLFIPQILQQVGFLPLLDWTRHFVALAAYSVLWLAIAPSLLSWVESLPKEKQYVWRRQLEAWQYGSGFDYNG</sequence>
<feature type="compositionally biased region" description="Polar residues" evidence="1">
    <location>
        <begin position="27"/>
        <end position="37"/>
    </location>
</feature>
<gene>
    <name evidence="3" type="ORF">CSSPJE1EN2_LOCUS6617</name>
</gene>
<evidence type="ECO:0000313" key="3">
    <source>
        <dbReference type="EMBL" id="CAK9863622.1"/>
    </source>
</evidence>
<dbReference type="PANTHER" id="PTHR32098:SF5">
    <property type="entry name" value="LYCOPENE BETA_EPSILON CYCLASE PROTEIN"/>
    <property type="match status" value="1"/>
</dbReference>
<keyword evidence="2" id="KW-1133">Transmembrane helix</keyword>
<dbReference type="InterPro" id="IPR036188">
    <property type="entry name" value="FAD/NAD-bd_sf"/>
</dbReference>
<feature type="region of interest" description="Disordered" evidence="1">
    <location>
        <begin position="19"/>
        <end position="43"/>
    </location>
</feature>
<protein>
    <recommendedName>
        <fullName evidence="5">Lycopene beta-cyclase</fullName>
    </recommendedName>
</protein>
<keyword evidence="2" id="KW-0472">Membrane</keyword>
<feature type="transmembrane region" description="Helical" evidence="2">
    <location>
        <begin position="608"/>
        <end position="629"/>
    </location>
</feature>
<dbReference type="SUPFAM" id="SSF51905">
    <property type="entry name" value="FAD/NAD(P)-binding domain"/>
    <property type="match status" value="1"/>
</dbReference>
<dbReference type="Gene3D" id="3.50.50.60">
    <property type="entry name" value="FAD/NAD(P)-binding domain"/>
    <property type="match status" value="1"/>
</dbReference>
<organism evidence="3 4">
    <name type="scientific">Sphagnum jensenii</name>
    <dbReference type="NCBI Taxonomy" id="128206"/>
    <lineage>
        <taxon>Eukaryota</taxon>
        <taxon>Viridiplantae</taxon>
        <taxon>Streptophyta</taxon>
        <taxon>Embryophyta</taxon>
        <taxon>Bryophyta</taxon>
        <taxon>Sphagnophytina</taxon>
        <taxon>Sphagnopsida</taxon>
        <taxon>Sphagnales</taxon>
        <taxon>Sphagnaceae</taxon>
        <taxon>Sphagnum</taxon>
    </lineage>
</organism>
<dbReference type="PANTHER" id="PTHR32098">
    <property type="entry name" value="LYCOPENE BETA/EPSILON CYCLASE PROTEIN"/>
    <property type="match status" value="1"/>
</dbReference>
<proteinExistence type="predicted"/>
<feature type="compositionally biased region" description="Low complexity" evidence="1">
    <location>
        <begin position="70"/>
        <end position="83"/>
    </location>
</feature>
<feature type="region of interest" description="Disordered" evidence="1">
    <location>
        <begin position="70"/>
        <end position="97"/>
    </location>
</feature>
<evidence type="ECO:0000313" key="4">
    <source>
        <dbReference type="Proteomes" id="UP001497522"/>
    </source>
</evidence>
<dbReference type="Proteomes" id="UP001497522">
    <property type="component" value="Chromosome 13"/>
</dbReference>
<reference evidence="3" key="1">
    <citation type="submission" date="2024-03" db="EMBL/GenBank/DDBJ databases">
        <authorList>
            <consortium name="ELIXIR-Norway"/>
            <consortium name="Elixir Norway"/>
        </authorList>
    </citation>
    <scope>NUCLEOTIDE SEQUENCE</scope>
</reference>
<name>A0ABP1AM62_9BRYO</name>
<accession>A0ABP1AM62</accession>
<dbReference type="EMBL" id="OZ023714">
    <property type="protein sequence ID" value="CAK9863622.1"/>
    <property type="molecule type" value="Genomic_DNA"/>
</dbReference>
<evidence type="ECO:0000256" key="2">
    <source>
        <dbReference type="SAM" id="Phobius"/>
    </source>
</evidence>
<keyword evidence="2" id="KW-0812">Transmembrane</keyword>
<evidence type="ECO:0000256" key="1">
    <source>
        <dbReference type="SAM" id="MobiDB-lite"/>
    </source>
</evidence>